<organism evidence="1 2">
    <name type="scientific">Oceanobacillus bengalensis</name>
    <dbReference type="NCBI Taxonomy" id="1435466"/>
    <lineage>
        <taxon>Bacteria</taxon>
        <taxon>Bacillati</taxon>
        <taxon>Bacillota</taxon>
        <taxon>Bacilli</taxon>
        <taxon>Bacillales</taxon>
        <taxon>Bacillaceae</taxon>
        <taxon>Oceanobacillus</taxon>
    </lineage>
</organism>
<dbReference type="Gene3D" id="2.30.30.430">
    <property type="entry name" value="Kinase associated protein B domain"/>
    <property type="match status" value="1"/>
</dbReference>
<sequence>MAEVSIGEIIKAHYHSGTYIGEVKEDRGRTCLIEVLAVIKHPMQGDIHNPGEVENVFFHERKALYFHEKMNVKKPAVHLFTEVIPSYGESLKQAVQTYKEKLLKEDTAYNKKALSTLEQLEDKDYKKKYYML</sequence>
<dbReference type="RefSeq" id="WP_121132382.1">
    <property type="nucleotide sequence ID" value="NZ_JBHUFK010000038.1"/>
</dbReference>
<dbReference type="SUPFAM" id="SSF141251">
    <property type="entry name" value="Kinase-associated protein B-like"/>
    <property type="match status" value="1"/>
</dbReference>
<keyword evidence="1" id="KW-0418">Kinase</keyword>
<proteinExistence type="predicted"/>
<evidence type="ECO:0000313" key="2">
    <source>
        <dbReference type="Proteomes" id="UP000281813"/>
    </source>
</evidence>
<comment type="caution">
    <text evidence="1">The sequence shown here is derived from an EMBL/GenBank/DDBJ whole genome shotgun (WGS) entry which is preliminary data.</text>
</comment>
<keyword evidence="2" id="KW-1185">Reference proteome</keyword>
<dbReference type="GO" id="GO:0016301">
    <property type="term" value="F:kinase activity"/>
    <property type="evidence" value="ECO:0007669"/>
    <property type="project" value="UniProtKB-KW"/>
</dbReference>
<name>A0A494YXS0_9BACI</name>
<dbReference type="EMBL" id="RBZO01000020">
    <property type="protein sequence ID" value="RKQ14494.1"/>
    <property type="molecule type" value="Genomic_DNA"/>
</dbReference>
<gene>
    <name evidence="1" type="ORF">D8M05_12730</name>
</gene>
<dbReference type="AlphaFoldDB" id="A0A494YXS0"/>
<dbReference type="SMART" id="SM01298">
    <property type="entry name" value="KapB"/>
    <property type="match status" value="1"/>
</dbReference>
<dbReference type="InterPro" id="IPR038080">
    <property type="entry name" value="KapB_sf"/>
</dbReference>
<accession>A0A494YXS0</accession>
<evidence type="ECO:0000313" key="1">
    <source>
        <dbReference type="EMBL" id="RKQ14494.1"/>
    </source>
</evidence>
<keyword evidence="1" id="KW-0808">Transferase</keyword>
<dbReference type="InterPro" id="IPR014916">
    <property type="entry name" value="KapB"/>
</dbReference>
<dbReference type="Pfam" id="PF08810">
    <property type="entry name" value="KapB"/>
    <property type="match status" value="1"/>
</dbReference>
<dbReference type="Proteomes" id="UP000281813">
    <property type="component" value="Unassembled WGS sequence"/>
</dbReference>
<dbReference type="OrthoDB" id="2407789at2"/>
<protein>
    <submittedName>
        <fullName evidence="1">Kinase</fullName>
    </submittedName>
</protein>
<reference evidence="1 2" key="1">
    <citation type="journal article" date="2015" name="Antonie Van Leeuwenhoek">
        <title>Oceanobacillus bengalensis sp. nov., a bacterium isolated from seawater of the Bay of Bengal.</title>
        <authorList>
            <person name="Yongchang O."/>
            <person name="Xiang W."/>
            <person name="Wang G."/>
        </authorList>
    </citation>
    <scope>NUCLEOTIDE SEQUENCE [LARGE SCALE GENOMIC DNA]</scope>
    <source>
        <strain evidence="1 2">MCCC 1K00260</strain>
    </source>
</reference>